<dbReference type="Proteomes" id="UP001159363">
    <property type="component" value="Chromosome 1"/>
</dbReference>
<reference evidence="2 3" key="1">
    <citation type="submission" date="2023-02" db="EMBL/GenBank/DDBJ databases">
        <title>LHISI_Scaffold_Assembly.</title>
        <authorList>
            <person name="Stuart O.P."/>
            <person name="Cleave R."/>
            <person name="Magrath M.J.L."/>
            <person name="Mikheyev A.S."/>
        </authorList>
    </citation>
    <scope>NUCLEOTIDE SEQUENCE [LARGE SCALE GENOMIC DNA]</scope>
    <source>
        <strain evidence="2">Daus_M_001</strain>
        <tissue evidence="2">Leg muscle</tissue>
    </source>
</reference>
<keyword evidence="3" id="KW-1185">Reference proteome</keyword>
<dbReference type="EMBL" id="JARBHB010000001">
    <property type="protein sequence ID" value="KAJ8898396.1"/>
    <property type="molecule type" value="Genomic_DNA"/>
</dbReference>
<proteinExistence type="predicted"/>
<gene>
    <name evidence="2" type="ORF">PR048_003756</name>
</gene>
<protein>
    <submittedName>
        <fullName evidence="2">Uncharacterized protein</fullName>
    </submittedName>
</protein>
<sequence>MSAYTRQIAKSKYRNRIRLEKASQNKSSDIHETPYYQVKRCRELKKYTKASERVNAGVFTKTNGRVPNTATPHCFLSAKAVNQSRASCVTDQPSSGKTTGSGWGVQENEDHGVKSRSHNIRMSSLAVTYIHYCKNTRSLGATVAERLSRSPPTKANRVQYPARSHVGIAPVDAAGRRVFSGISRFPPHFHSGTAPCSPRFTLIGSQDLDIKADSQPPTWICGIFAILCKYSFVSCFFFGTTEHRALPSAIRGLGAYCVTETKFLESRAAVALLSHEDIEAETQQAVHQIINKRYTYRLTTVHSKQARKSEGSGIRELSSF</sequence>
<feature type="region of interest" description="Disordered" evidence="1">
    <location>
        <begin position="88"/>
        <end position="117"/>
    </location>
</feature>
<evidence type="ECO:0000313" key="2">
    <source>
        <dbReference type="EMBL" id="KAJ8898396.1"/>
    </source>
</evidence>
<accession>A0ABQ9INX1</accession>
<evidence type="ECO:0000256" key="1">
    <source>
        <dbReference type="SAM" id="MobiDB-lite"/>
    </source>
</evidence>
<feature type="compositionally biased region" description="Polar residues" evidence="1">
    <location>
        <begin position="88"/>
        <end position="100"/>
    </location>
</feature>
<comment type="caution">
    <text evidence="2">The sequence shown here is derived from an EMBL/GenBank/DDBJ whole genome shotgun (WGS) entry which is preliminary data.</text>
</comment>
<evidence type="ECO:0000313" key="3">
    <source>
        <dbReference type="Proteomes" id="UP001159363"/>
    </source>
</evidence>
<name>A0ABQ9INX1_9NEOP</name>
<organism evidence="2 3">
    <name type="scientific">Dryococelus australis</name>
    <dbReference type="NCBI Taxonomy" id="614101"/>
    <lineage>
        <taxon>Eukaryota</taxon>
        <taxon>Metazoa</taxon>
        <taxon>Ecdysozoa</taxon>
        <taxon>Arthropoda</taxon>
        <taxon>Hexapoda</taxon>
        <taxon>Insecta</taxon>
        <taxon>Pterygota</taxon>
        <taxon>Neoptera</taxon>
        <taxon>Polyneoptera</taxon>
        <taxon>Phasmatodea</taxon>
        <taxon>Verophasmatodea</taxon>
        <taxon>Anareolatae</taxon>
        <taxon>Phasmatidae</taxon>
        <taxon>Eurycanthinae</taxon>
        <taxon>Dryococelus</taxon>
    </lineage>
</organism>